<dbReference type="AlphaFoldDB" id="A0AAJ0DYH3"/>
<dbReference type="GeneID" id="85342476"/>
<name>A0AAJ0DYH3_9PEZI</name>
<feature type="region of interest" description="Disordered" evidence="1">
    <location>
        <begin position="57"/>
        <end position="76"/>
    </location>
</feature>
<comment type="caution">
    <text evidence="2">The sequence shown here is derived from an EMBL/GenBank/DDBJ whole genome shotgun (WGS) entry which is preliminary data.</text>
</comment>
<evidence type="ECO:0000256" key="1">
    <source>
        <dbReference type="SAM" id="MobiDB-lite"/>
    </source>
</evidence>
<protein>
    <submittedName>
        <fullName evidence="2">Uncharacterized protein</fullName>
    </submittedName>
</protein>
<dbReference type="EMBL" id="MOOE01000011">
    <property type="protein sequence ID" value="KAK1520656.1"/>
    <property type="molecule type" value="Genomic_DNA"/>
</dbReference>
<dbReference type="RefSeq" id="XP_060310731.1">
    <property type="nucleotide sequence ID" value="XM_060458929.1"/>
</dbReference>
<reference evidence="2 3" key="1">
    <citation type="submission" date="2016-10" db="EMBL/GenBank/DDBJ databases">
        <title>The genome sequence of Colletotrichum fioriniae PJ7.</title>
        <authorList>
            <person name="Baroncelli R."/>
        </authorList>
    </citation>
    <scope>NUCLEOTIDE SEQUENCE [LARGE SCALE GENOMIC DNA]</scope>
    <source>
        <strain evidence="2 3">IMI 309622</strain>
    </source>
</reference>
<proteinExistence type="predicted"/>
<accession>A0AAJ0DYH3</accession>
<gene>
    <name evidence="2" type="ORF">CCOS01_10775</name>
</gene>
<organism evidence="2 3">
    <name type="scientific">Colletotrichum costaricense</name>
    <dbReference type="NCBI Taxonomy" id="1209916"/>
    <lineage>
        <taxon>Eukaryota</taxon>
        <taxon>Fungi</taxon>
        <taxon>Dikarya</taxon>
        <taxon>Ascomycota</taxon>
        <taxon>Pezizomycotina</taxon>
        <taxon>Sordariomycetes</taxon>
        <taxon>Hypocreomycetidae</taxon>
        <taxon>Glomerellales</taxon>
        <taxon>Glomerellaceae</taxon>
        <taxon>Colletotrichum</taxon>
        <taxon>Colletotrichum acutatum species complex</taxon>
    </lineage>
</organism>
<evidence type="ECO:0000313" key="3">
    <source>
        <dbReference type="Proteomes" id="UP001240678"/>
    </source>
</evidence>
<dbReference type="Proteomes" id="UP001240678">
    <property type="component" value="Unassembled WGS sequence"/>
</dbReference>
<feature type="compositionally biased region" description="Polar residues" evidence="1">
    <location>
        <begin position="59"/>
        <end position="72"/>
    </location>
</feature>
<sequence>MSGSMPTIDQGAHASWDALRDQQLSIELEDYGDPTRNTEVSSRRLALMEKMRLLRYPHDQSSGQVPNAQQPPNDYKGKRVSPRFGSLSSCNIKDGIEFQLWSLEANRLLDCMEDTEGSQSSSKTAFISLIPGGITATNFNQLKSLADRLLCALAIYGLNDQEALADLEFSRKHRDMVIISHSRMVLEDRTSGFKMPRKINLARRNEPSNSRAEPAMDVLESELPIFYALIDYITNTLARIMSFNPEVKAGLRLGSSWHAITLTLLAKMSAKMKVLGHNLPGYAAAALREHSDRISKEKNFRVPYGGGYSLSSEQGPIHYYDSESETELADQVEIAALPAPNETIRPERPFPRLVPRAIWKDKNITRLTH</sequence>
<evidence type="ECO:0000313" key="2">
    <source>
        <dbReference type="EMBL" id="KAK1520656.1"/>
    </source>
</evidence>
<keyword evidence="3" id="KW-1185">Reference proteome</keyword>